<keyword evidence="7 8" id="KW-0472">Membrane</keyword>
<dbReference type="EMBL" id="CP123388">
    <property type="protein sequence ID" value="XCC97479.1"/>
    <property type="molecule type" value="Genomic_DNA"/>
</dbReference>
<feature type="transmembrane region" description="Helical" evidence="8">
    <location>
        <begin position="58"/>
        <end position="78"/>
    </location>
</feature>
<dbReference type="PANTHER" id="PTHR42929:SF5">
    <property type="entry name" value="ABC TRANSPORTER PERMEASE PROTEIN"/>
    <property type="match status" value="1"/>
</dbReference>
<feature type="transmembrane region" description="Helical" evidence="8">
    <location>
        <begin position="90"/>
        <end position="108"/>
    </location>
</feature>
<name>A0AAU8ATR5_9RHOB</name>
<dbReference type="InterPro" id="IPR000515">
    <property type="entry name" value="MetI-like"/>
</dbReference>
<protein>
    <submittedName>
        <fullName evidence="10">ABC transporter permease</fullName>
    </submittedName>
</protein>
<feature type="transmembrane region" description="Helical" evidence="8">
    <location>
        <begin position="245"/>
        <end position="269"/>
    </location>
</feature>
<feature type="transmembrane region" description="Helical" evidence="8">
    <location>
        <begin position="196"/>
        <end position="224"/>
    </location>
</feature>
<sequence length="276" mass="30029">MSARIDRISLLAVPALGFLAVVYALPLVLLLAKSVQTPEGFSLAEYRAFFADEYNMRVLWRTLRVAALTTLLALVIAYPTAFAMSRARGGWLTVFLVAMVLPMSLGVVVKAFAWSILFRANGALNGALQWIGLIDRPMRMMFTEAALVVGAANVFLPFMVLPIYAVVRQLDQRLPEAAASLGATPMFRFFNVTLPLTLPGVVAGSAFTFSLAVSMYVIPSLIVGERQQTLSMLIARSFLYLRNEPLGSTISAVLLGIAVLVVVLSSWLARRLGART</sequence>
<dbReference type="Gene3D" id="1.10.3720.10">
    <property type="entry name" value="MetI-like"/>
    <property type="match status" value="1"/>
</dbReference>
<dbReference type="PANTHER" id="PTHR42929">
    <property type="entry name" value="INNER MEMBRANE ABC TRANSPORTER PERMEASE PROTEIN YDCU-RELATED-RELATED"/>
    <property type="match status" value="1"/>
</dbReference>
<comment type="subcellular location">
    <subcellularLocation>
        <location evidence="1">Cell membrane</location>
        <topology evidence="1">Multi-pass membrane protein</topology>
    </subcellularLocation>
</comment>
<gene>
    <name evidence="10" type="ORF">PVT71_27215</name>
</gene>
<accession>A0AAU8ATR5</accession>
<evidence type="ECO:0000256" key="5">
    <source>
        <dbReference type="ARBA" id="ARBA00022692"/>
    </source>
</evidence>
<keyword evidence="3" id="KW-0813">Transport</keyword>
<evidence type="ECO:0000256" key="2">
    <source>
        <dbReference type="ARBA" id="ARBA00007069"/>
    </source>
</evidence>
<proteinExistence type="inferred from homology"/>
<keyword evidence="4" id="KW-1003">Cell membrane</keyword>
<feature type="domain" description="ABC transmembrane type-1" evidence="9">
    <location>
        <begin position="59"/>
        <end position="265"/>
    </location>
</feature>
<dbReference type="RefSeq" id="WP_353476370.1">
    <property type="nucleotide sequence ID" value="NZ_CP123388.1"/>
</dbReference>
<feature type="transmembrane region" description="Helical" evidence="8">
    <location>
        <begin position="145"/>
        <end position="167"/>
    </location>
</feature>
<dbReference type="GO" id="GO:0055085">
    <property type="term" value="P:transmembrane transport"/>
    <property type="evidence" value="ECO:0007669"/>
    <property type="project" value="InterPro"/>
</dbReference>
<evidence type="ECO:0000256" key="6">
    <source>
        <dbReference type="ARBA" id="ARBA00022989"/>
    </source>
</evidence>
<evidence type="ECO:0000256" key="1">
    <source>
        <dbReference type="ARBA" id="ARBA00004651"/>
    </source>
</evidence>
<evidence type="ECO:0000259" key="9">
    <source>
        <dbReference type="PROSITE" id="PS50928"/>
    </source>
</evidence>
<organism evidence="10">
    <name type="scientific">Alloyangia sp. H15</name>
    <dbReference type="NCBI Taxonomy" id="3029062"/>
    <lineage>
        <taxon>Bacteria</taxon>
        <taxon>Pseudomonadati</taxon>
        <taxon>Pseudomonadota</taxon>
        <taxon>Alphaproteobacteria</taxon>
        <taxon>Rhodobacterales</taxon>
        <taxon>Roseobacteraceae</taxon>
        <taxon>Alloyangia</taxon>
    </lineage>
</organism>
<evidence type="ECO:0000256" key="7">
    <source>
        <dbReference type="ARBA" id="ARBA00023136"/>
    </source>
</evidence>
<keyword evidence="6 8" id="KW-1133">Transmembrane helix</keyword>
<evidence type="ECO:0000256" key="3">
    <source>
        <dbReference type="ARBA" id="ARBA00022448"/>
    </source>
</evidence>
<evidence type="ECO:0000256" key="8">
    <source>
        <dbReference type="SAM" id="Phobius"/>
    </source>
</evidence>
<keyword evidence="5 8" id="KW-0812">Transmembrane</keyword>
<reference evidence="10" key="1">
    <citation type="submission" date="2023-02" db="EMBL/GenBank/DDBJ databases">
        <title>Description and genomic characterization of Salipiger bruguierae sp. nov., isolated from the sediment of mangrove plant Bruguiera sexangula.</title>
        <authorList>
            <person name="Long M."/>
        </authorList>
    </citation>
    <scope>NUCLEOTIDE SEQUENCE</scope>
    <source>
        <strain evidence="10">H15</strain>
        <plasmid evidence="10">unnamed3</plasmid>
    </source>
</reference>
<dbReference type="SUPFAM" id="SSF161098">
    <property type="entry name" value="MetI-like"/>
    <property type="match status" value="1"/>
</dbReference>
<keyword evidence="10" id="KW-0614">Plasmid</keyword>
<dbReference type="PROSITE" id="PS50928">
    <property type="entry name" value="ABC_TM1"/>
    <property type="match status" value="1"/>
</dbReference>
<evidence type="ECO:0000256" key="4">
    <source>
        <dbReference type="ARBA" id="ARBA00022475"/>
    </source>
</evidence>
<comment type="similarity">
    <text evidence="2">Belongs to the binding-protein-dependent transport system permease family. CysTW subfamily.</text>
</comment>
<dbReference type="InterPro" id="IPR035906">
    <property type="entry name" value="MetI-like_sf"/>
</dbReference>
<dbReference type="GO" id="GO:0005886">
    <property type="term" value="C:plasma membrane"/>
    <property type="evidence" value="ECO:0007669"/>
    <property type="project" value="UniProtKB-SubCell"/>
</dbReference>
<dbReference type="CDD" id="cd06261">
    <property type="entry name" value="TM_PBP2"/>
    <property type="match status" value="1"/>
</dbReference>
<dbReference type="AlphaFoldDB" id="A0AAU8ATR5"/>
<evidence type="ECO:0000313" key="10">
    <source>
        <dbReference type="EMBL" id="XCC97479.1"/>
    </source>
</evidence>
<geneLocation type="plasmid" evidence="10">
    <name>unnamed3</name>
</geneLocation>